<comment type="caution">
    <text evidence="1">The sequence shown here is derived from an EMBL/GenBank/DDBJ whole genome shotgun (WGS) entry which is preliminary data.</text>
</comment>
<dbReference type="Proteomes" id="UP000275408">
    <property type="component" value="Unassembled WGS sequence"/>
</dbReference>
<reference evidence="1 2" key="1">
    <citation type="journal article" date="2018" name="Sci. Rep.">
        <title>Comparative analysis of the Pocillopora damicornis genome highlights role of immune system in coral evolution.</title>
        <authorList>
            <person name="Cunning R."/>
            <person name="Bay R.A."/>
            <person name="Gillette P."/>
            <person name="Baker A.C."/>
            <person name="Traylor-Knowles N."/>
        </authorList>
    </citation>
    <scope>NUCLEOTIDE SEQUENCE [LARGE SCALE GENOMIC DNA]</scope>
    <source>
        <strain evidence="1">RSMAS</strain>
        <tissue evidence="1">Whole animal</tissue>
    </source>
</reference>
<evidence type="ECO:0000313" key="1">
    <source>
        <dbReference type="EMBL" id="RMX60998.1"/>
    </source>
</evidence>
<keyword evidence="2" id="KW-1185">Reference proteome</keyword>
<organism evidence="1 2">
    <name type="scientific">Pocillopora damicornis</name>
    <name type="common">Cauliflower coral</name>
    <name type="synonym">Millepora damicornis</name>
    <dbReference type="NCBI Taxonomy" id="46731"/>
    <lineage>
        <taxon>Eukaryota</taxon>
        <taxon>Metazoa</taxon>
        <taxon>Cnidaria</taxon>
        <taxon>Anthozoa</taxon>
        <taxon>Hexacorallia</taxon>
        <taxon>Scleractinia</taxon>
        <taxon>Astrocoeniina</taxon>
        <taxon>Pocilloporidae</taxon>
        <taxon>Pocillopora</taxon>
    </lineage>
</organism>
<protein>
    <submittedName>
        <fullName evidence="1">Uncharacterized protein</fullName>
    </submittedName>
</protein>
<accession>A0A3M6V5Y2</accession>
<dbReference type="EMBL" id="RCHS01000086">
    <property type="protein sequence ID" value="RMX60998.1"/>
    <property type="molecule type" value="Genomic_DNA"/>
</dbReference>
<proteinExistence type="predicted"/>
<dbReference type="OrthoDB" id="10255964at2759"/>
<name>A0A3M6V5Y2_POCDA</name>
<gene>
    <name evidence="1" type="ORF">pdam_00014202</name>
</gene>
<evidence type="ECO:0000313" key="2">
    <source>
        <dbReference type="Proteomes" id="UP000275408"/>
    </source>
</evidence>
<dbReference type="AlphaFoldDB" id="A0A3M6V5Y2"/>
<sequence>MGESWDVNNFKQGLGAEKGQNYKPTFGAMRQLSTNERGVIADVKVVDVEKRRSKEHSGSKNYAGLRQLFQEKQHITIPELPVARFAGGMLFGALAKKQCKHIEEFCQVCLL</sequence>